<feature type="region of interest" description="Disordered" evidence="1">
    <location>
        <begin position="64"/>
        <end position="109"/>
    </location>
</feature>
<feature type="domain" description="Retrotransposon gag" evidence="2">
    <location>
        <begin position="5"/>
        <end position="61"/>
    </location>
</feature>
<dbReference type="Pfam" id="PF03732">
    <property type="entry name" value="Retrotrans_gag"/>
    <property type="match status" value="1"/>
</dbReference>
<organism evidence="3 4">
    <name type="scientific">Brassica cretica</name>
    <name type="common">Mustard</name>
    <dbReference type="NCBI Taxonomy" id="69181"/>
    <lineage>
        <taxon>Eukaryota</taxon>
        <taxon>Viridiplantae</taxon>
        <taxon>Streptophyta</taxon>
        <taxon>Embryophyta</taxon>
        <taxon>Tracheophyta</taxon>
        <taxon>Spermatophyta</taxon>
        <taxon>Magnoliopsida</taxon>
        <taxon>eudicotyledons</taxon>
        <taxon>Gunneridae</taxon>
        <taxon>Pentapetalae</taxon>
        <taxon>rosids</taxon>
        <taxon>malvids</taxon>
        <taxon>Brassicales</taxon>
        <taxon>Brassicaceae</taxon>
        <taxon>Brassiceae</taxon>
        <taxon>Brassica</taxon>
    </lineage>
</organism>
<sequence>MCKEFVSTLTGPALQWYINLPSRSIASFPILSDKFVEQFASGRDLEKTSDGLYKILQHRAEPLAHSPLQPREGPQGGQIGPNRARRETLSKTSQGLWEQKQGKIPEPADREGRMDGSIHMARHLSPLRLKAGADQCSGQMGQLVKWSQKMNAPDSLRNPGLWCDFHRDQGHKKEDCVALKIEVNELLKKGHLRESLSEKDKSHLSKETTGRPTEAAPLSPPPQD</sequence>
<gene>
    <name evidence="3" type="ORF">F2Q68_00005186</name>
</gene>
<evidence type="ECO:0000313" key="4">
    <source>
        <dbReference type="Proteomes" id="UP000712281"/>
    </source>
</evidence>
<dbReference type="EMBL" id="QGKW02001660">
    <property type="protein sequence ID" value="KAF2578269.1"/>
    <property type="molecule type" value="Genomic_DNA"/>
</dbReference>
<comment type="caution">
    <text evidence="3">The sequence shown here is derived from an EMBL/GenBank/DDBJ whole genome shotgun (WGS) entry which is preliminary data.</text>
</comment>
<reference evidence="3" key="1">
    <citation type="submission" date="2019-12" db="EMBL/GenBank/DDBJ databases">
        <title>Genome sequencing and annotation of Brassica cretica.</title>
        <authorList>
            <person name="Studholme D.J."/>
            <person name="Sarris P.F."/>
        </authorList>
    </citation>
    <scope>NUCLEOTIDE SEQUENCE</scope>
    <source>
        <strain evidence="3">PFS-001/15</strain>
        <tissue evidence="3">Leaf</tissue>
    </source>
</reference>
<feature type="compositionally biased region" description="Basic and acidic residues" evidence="1">
    <location>
        <begin position="100"/>
        <end position="109"/>
    </location>
</feature>
<feature type="compositionally biased region" description="Basic and acidic residues" evidence="1">
    <location>
        <begin position="191"/>
        <end position="209"/>
    </location>
</feature>
<dbReference type="PANTHER" id="PTHR33223">
    <property type="entry name" value="CCHC-TYPE DOMAIN-CONTAINING PROTEIN"/>
    <property type="match status" value="1"/>
</dbReference>
<dbReference type="InterPro" id="IPR005162">
    <property type="entry name" value="Retrotrans_gag_dom"/>
</dbReference>
<dbReference type="PANTHER" id="PTHR33223:SF9">
    <property type="entry name" value="RETROTRANSPOSON GAG DOMAIN-CONTAINING PROTEIN"/>
    <property type="match status" value="1"/>
</dbReference>
<name>A0A8S9J8V6_BRACR</name>
<accession>A0A8S9J8V6</accession>
<proteinExistence type="predicted"/>
<feature type="region of interest" description="Disordered" evidence="1">
    <location>
        <begin position="191"/>
        <end position="224"/>
    </location>
</feature>
<protein>
    <recommendedName>
        <fullName evidence="2">Retrotransposon gag domain-containing protein</fullName>
    </recommendedName>
</protein>
<evidence type="ECO:0000256" key="1">
    <source>
        <dbReference type="SAM" id="MobiDB-lite"/>
    </source>
</evidence>
<dbReference type="AlphaFoldDB" id="A0A8S9J8V6"/>
<evidence type="ECO:0000313" key="3">
    <source>
        <dbReference type="EMBL" id="KAF2578269.1"/>
    </source>
</evidence>
<evidence type="ECO:0000259" key="2">
    <source>
        <dbReference type="Pfam" id="PF03732"/>
    </source>
</evidence>
<dbReference type="Proteomes" id="UP000712281">
    <property type="component" value="Unassembled WGS sequence"/>
</dbReference>